<dbReference type="RefSeq" id="WP_212946014.1">
    <property type="nucleotide sequence ID" value="NZ_BOQX01000010.1"/>
</dbReference>
<sequence length="49" mass="5452">MEIILLITSIVSLCSALVGLLTAFVTYRKIIIEKKEKNLQPTATDEDSK</sequence>
<keyword evidence="1" id="KW-0472">Membrane</keyword>
<feature type="transmembrane region" description="Helical" evidence="1">
    <location>
        <begin position="6"/>
        <end position="27"/>
    </location>
</feature>
<accession>A0AAW6T628</accession>
<keyword evidence="1" id="KW-0812">Transmembrane</keyword>
<dbReference type="GeneID" id="79870138"/>
<name>A0AAW6T628_9BACI</name>
<evidence type="ECO:0000313" key="3">
    <source>
        <dbReference type="Proteomes" id="UP001159179"/>
    </source>
</evidence>
<protein>
    <recommendedName>
        <fullName evidence="4">DUF3149 domain-containing protein</fullName>
    </recommendedName>
</protein>
<evidence type="ECO:0000256" key="1">
    <source>
        <dbReference type="SAM" id="Phobius"/>
    </source>
</evidence>
<evidence type="ECO:0000313" key="2">
    <source>
        <dbReference type="EMBL" id="MDH5164482.1"/>
    </source>
</evidence>
<keyword evidence="1" id="KW-1133">Transmembrane helix</keyword>
<dbReference type="AlphaFoldDB" id="A0AAW6T628"/>
<dbReference type="Proteomes" id="UP001159179">
    <property type="component" value="Unassembled WGS sequence"/>
</dbReference>
<reference evidence="2" key="1">
    <citation type="submission" date="2023-03" db="EMBL/GenBank/DDBJ databases">
        <title>Bacterial isolates from washroom surfaces on a university campus.</title>
        <authorList>
            <person name="Holman D.B."/>
            <person name="Gzyl K.E."/>
            <person name="Taheri A.E."/>
        </authorList>
    </citation>
    <scope>NUCLEOTIDE SEQUENCE</scope>
    <source>
        <strain evidence="2">RD03</strain>
    </source>
</reference>
<organism evidence="2 3">
    <name type="scientific">Heyndrickxia oleronia</name>
    <dbReference type="NCBI Taxonomy" id="38875"/>
    <lineage>
        <taxon>Bacteria</taxon>
        <taxon>Bacillati</taxon>
        <taxon>Bacillota</taxon>
        <taxon>Bacilli</taxon>
        <taxon>Bacillales</taxon>
        <taxon>Bacillaceae</taxon>
        <taxon>Heyndrickxia</taxon>
    </lineage>
</organism>
<comment type="caution">
    <text evidence="2">The sequence shown here is derived from an EMBL/GenBank/DDBJ whole genome shotgun (WGS) entry which is preliminary data.</text>
</comment>
<evidence type="ECO:0008006" key="4">
    <source>
        <dbReference type="Google" id="ProtNLM"/>
    </source>
</evidence>
<proteinExistence type="predicted"/>
<dbReference type="EMBL" id="JAROYP010000033">
    <property type="protein sequence ID" value="MDH5164482.1"/>
    <property type="molecule type" value="Genomic_DNA"/>
</dbReference>
<gene>
    <name evidence="2" type="ORF">P5X88_26480</name>
</gene>